<dbReference type="OrthoDB" id="382069at2157"/>
<keyword evidence="1" id="KW-0812">Transmembrane</keyword>
<proteinExistence type="predicted"/>
<accession>A0A1H7MBX1</accession>
<evidence type="ECO:0000313" key="2">
    <source>
        <dbReference type="EMBL" id="SEL08225.1"/>
    </source>
</evidence>
<dbReference type="Proteomes" id="UP000199506">
    <property type="component" value="Unassembled WGS sequence"/>
</dbReference>
<dbReference type="RefSeq" id="WP_091699589.1">
    <property type="nucleotide sequence ID" value="NZ_FOAK01000009.1"/>
</dbReference>
<feature type="transmembrane region" description="Helical" evidence="1">
    <location>
        <begin position="5"/>
        <end position="25"/>
    </location>
</feature>
<sequence length="168" mass="18351">MKRLYALLIILIVIYIGINSFSLIFNDNGTNDADDVNESMITVGASSLPEIENFTDNTLNDTTISLVDSNKNMTILVSEIDNSQSISDIFNNFVSSNDISSTQTIDQNGVTTYLAYSSGSDSYNADIFFNKNGQNYCISGDNILSSDSDYFINHCKGIIDAISINSTS</sequence>
<reference evidence="2 3" key="1">
    <citation type="submission" date="2016-10" db="EMBL/GenBank/DDBJ databases">
        <authorList>
            <person name="de Groot N.N."/>
        </authorList>
    </citation>
    <scope>NUCLEOTIDE SEQUENCE [LARGE SCALE GENOMIC DNA]</scope>
    <source>
        <strain evidence="2 3">DSM 11978</strain>
    </source>
</reference>
<dbReference type="AlphaFoldDB" id="A0A1H7MBX1"/>
<dbReference type="EMBL" id="FOAK01000009">
    <property type="protein sequence ID" value="SEL08225.1"/>
    <property type="molecule type" value="Genomic_DNA"/>
</dbReference>
<keyword evidence="1" id="KW-0472">Membrane</keyword>
<evidence type="ECO:0000313" key="3">
    <source>
        <dbReference type="Proteomes" id="UP000199506"/>
    </source>
</evidence>
<name>A0A1H7MBX1_9EURY</name>
<evidence type="ECO:0000256" key="1">
    <source>
        <dbReference type="SAM" id="Phobius"/>
    </source>
</evidence>
<organism evidence="2 3">
    <name type="scientific">Methanobrevibacter gottschalkii</name>
    <dbReference type="NCBI Taxonomy" id="190974"/>
    <lineage>
        <taxon>Archaea</taxon>
        <taxon>Methanobacteriati</taxon>
        <taxon>Methanobacteriota</taxon>
        <taxon>Methanomada group</taxon>
        <taxon>Methanobacteria</taxon>
        <taxon>Methanobacteriales</taxon>
        <taxon>Methanobacteriaceae</taxon>
        <taxon>Methanobrevibacter</taxon>
    </lineage>
</organism>
<dbReference type="STRING" id="190974.SAMN05216439_1912"/>
<gene>
    <name evidence="2" type="ORF">SAMN05216439_1912</name>
</gene>
<protein>
    <submittedName>
        <fullName evidence="2">Uncharacterized protein</fullName>
    </submittedName>
</protein>
<keyword evidence="1" id="KW-1133">Transmembrane helix</keyword>